<evidence type="ECO:0000313" key="3">
    <source>
        <dbReference type="Proteomes" id="UP000503447"/>
    </source>
</evidence>
<feature type="transmembrane region" description="Helical" evidence="1">
    <location>
        <begin position="21"/>
        <end position="38"/>
    </location>
</feature>
<evidence type="ECO:0000256" key="1">
    <source>
        <dbReference type="SAM" id="Phobius"/>
    </source>
</evidence>
<sequence>MTYHAFVGSRNGCDKREGYKMATLIGLVVAFVWVVVAGKKGWL</sequence>
<reference evidence="3" key="1">
    <citation type="submission" date="2020-05" db="EMBL/GenBank/DDBJ databases">
        <title>Frigoriglobus tundricola gen. nov., sp. nov., a psychrotolerant cellulolytic planctomycete of the family Gemmataceae with two divergent copies of 16S rRNA gene.</title>
        <authorList>
            <person name="Kulichevskaya I.S."/>
            <person name="Ivanova A.A."/>
            <person name="Naumoff D.G."/>
            <person name="Beletsky A.V."/>
            <person name="Rijpstra W.I.C."/>
            <person name="Sinninghe Damste J.S."/>
            <person name="Mardanov A.V."/>
            <person name="Ravin N.V."/>
            <person name="Dedysh S.N."/>
        </authorList>
    </citation>
    <scope>NUCLEOTIDE SEQUENCE [LARGE SCALE GENOMIC DNA]</scope>
    <source>
        <strain evidence="3">PL17</strain>
    </source>
</reference>
<gene>
    <name evidence="2" type="ORF">FTUN_0450</name>
</gene>
<dbReference type="Proteomes" id="UP000503447">
    <property type="component" value="Chromosome"/>
</dbReference>
<name>A0A6M5YJ06_9BACT</name>
<evidence type="ECO:0000313" key="2">
    <source>
        <dbReference type="EMBL" id="QJW92952.1"/>
    </source>
</evidence>
<dbReference type="EMBL" id="CP053452">
    <property type="protein sequence ID" value="QJW92952.1"/>
    <property type="molecule type" value="Genomic_DNA"/>
</dbReference>
<organism evidence="2 3">
    <name type="scientific">Frigoriglobus tundricola</name>
    <dbReference type="NCBI Taxonomy" id="2774151"/>
    <lineage>
        <taxon>Bacteria</taxon>
        <taxon>Pseudomonadati</taxon>
        <taxon>Planctomycetota</taxon>
        <taxon>Planctomycetia</taxon>
        <taxon>Gemmatales</taxon>
        <taxon>Gemmataceae</taxon>
        <taxon>Frigoriglobus</taxon>
    </lineage>
</organism>
<keyword evidence="3" id="KW-1185">Reference proteome</keyword>
<keyword evidence="1" id="KW-0812">Transmembrane</keyword>
<accession>A0A6M5YJ06</accession>
<proteinExistence type="predicted"/>
<keyword evidence="1" id="KW-0472">Membrane</keyword>
<dbReference type="KEGG" id="ftj:FTUN_0450"/>
<protein>
    <submittedName>
        <fullName evidence="2">Uncharacterized protein</fullName>
    </submittedName>
</protein>
<dbReference type="AlphaFoldDB" id="A0A6M5YJ06"/>
<keyword evidence="1" id="KW-1133">Transmembrane helix</keyword>
<dbReference type="RefSeq" id="WP_261361900.1">
    <property type="nucleotide sequence ID" value="NZ_CP053452.2"/>
</dbReference>